<reference evidence="19" key="1">
    <citation type="submission" date="2021-02" db="EMBL/GenBank/DDBJ databases">
        <authorList>
            <person name="Han P."/>
        </authorList>
    </citation>
    <scope>NUCLEOTIDE SEQUENCE</scope>
    <source>
        <strain evidence="19">Nitrosomonas nitrosa 18-3D</strain>
    </source>
</reference>
<evidence type="ECO:0000313" key="20">
    <source>
        <dbReference type="Proteomes" id="UP000601736"/>
    </source>
</evidence>
<comment type="caution">
    <text evidence="19">The sequence shown here is derived from an EMBL/GenBank/DDBJ whole genome shotgun (WGS) entry which is preliminary data.</text>
</comment>
<keyword evidence="4" id="KW-0235">DNA replication</keyword>
<dbReference type="Proteomes" id="UP000601736">
    <property type="component" value="Unassembled WGS sequence"/>
</dbReference>
<evidence type="ECO:0000256" key="12">
    <source>
        <dbReference type="ARBA" id="ARBA00038905"/>
    </source>
</evidence>
<dbReference type="Pfam" id="PF00293">
    <property type="entry name" value="NUDIX"/>
    <property type="match status" value="1"/>
</dbReference>
<dbReference type="EC" id="3.6.1.55" evidence="12"/>
<evidence type="ECO:0000256" key="8">
    <source>
        <dbReference type="ARBA" id="ARBA00022842"/>
    </source>
</evidence>
<keyword evidence="7 17" id="KW-0378">Hydrolase</keyword>
<keyword evidence="8" id="KW-0460">Magnesium</keyword>
<dbReference type="GO" id="GO:0044716">
    <property type="term" value="F:8-oxo-GDP phosphatase activity"/>
    <property type="evidence" value="ECO:0007669"/>
    <property type="project" value="TreeGrafter"/>
</dbReference>
<dbReference type="InterPro" id="IPR036206">
    <property type="entry name" value="ThiamineP_synth_sf"/>
</dbReference>
<dbReference type="CDD" id="cd00564">
    <property type="entry name" value="TMP_TenI"/>
    <property type="match status" value="1"/>
</dbReference>
<dbReference type="Gene3D" id="3.90.79.10">
    <property type="entry name" value="Nucleoside Triphosphate Pyrophosphohydrolase"/>
    <property type="match status" value="1"/>
</dbReference>
<dbReference type="GO" id="GO:0006260">
    <property type="term" value="P:DNA replication"/>
    <property type="evidence" value="ECO:0007669"/>
    <property type="project" value="UniProtKB-KW"/>
</dbReference>
<protein>
    <recommendedName>
        <fullName evidence="13">8-oxo-dGTP diphosphatase</fullName>
        <ecNumber evidence="12">3.6.1.55</ecNumber>
    </recommendedName>
    <alternativeName>
        <fullName evidence="16">7,8-dihydro-8-oxoguanine-triphosphatase</fullName>
    </alternativeName>
    <alternativeName>
        <fullName evidence="15">Mutator protein MutT</fullName>
    </alternativeName>
    <alternativeName>
        <fullName evidence="14">dGTP pyrophosphohydrolase</fullName>
    </alternativeName>
</protein>
<dbReference type="Gene3D" id="3.20.20.70">
    <property type="entry name" value="Aldolase class I"/>
    <property type="match status" value="1"/>
</dbReference>
<dbReference type="GO" id="GO:0044715">
    <property type="term" value="F:8-oxo-dGDP phosphatase activity"/>
    <property type="evidence" value="ECO:0007669"/>
    <property type="project" value="TreeGrafter"/>
</dbReference>
<keyword evidence="6" id="KW-0227">DNA damage</keyword>
<organism evidence="19 20">
    <name type="scientific">Nitrosomonas nitrosa</name>
    <dbReference type="NCBI Taxonomy" id="52442"/>
    <lineage>
        <taxon>Bacteria</taxon>
        <taxon>Pseudomonadati</taxon>
        <taxon>Pseudomonadota</taxon>
        <taxon>Betaproteobacteria</taxon>
        <taxon>Nitrosomonadales</taxon>
        <taxon>Nitrosomonadaceae</taxon>
        <taxon>Nitrosomonas</taxon>
    </lineage>
</organism>
<dbReference type="SUPFAM" id="SSF51391">
    <property type="entry name" value="Thiamin phosphate synthase"/>
    <property type="match status" value="1"/>
</dbReference>
<dbReference type="InterPro" id="IPR000086">
    <property type="entry name" value="NUDIX_hydrolase_dom"/>
</dbReference>
<evidence type="ECO:0000256" key="4">
    <source>
        <dbReference type="ARBA" id="ARBA00022705"/>
    </source>
</evidence>
<evidence type="ECO:0000259" key="18">
    <source>
        <dbReference type="PROSITE" id="PS51462"/>
    </source>
</evidence>
<evidence type="ECO:0000256" key="5">
    <source>
        <dbReference type="ARBA" id="ARBA00022723"/>
    </source>
</evidence>
<keyword evidence="3" id="KW-0515">Mutator protein</keyword>
<dbReference type="PROSITE" id="PS51462">
    <property type="entry name" value="NUDIX"/>
    <property type="match status" value="1"/>
</dbReference>
<evidence type="ECO:0000256" key="10">
    <source>
        <dbReference type="ARBA" id="ARBA00035861"/>
    </source>
</evidence>
<dbReference type="GO" id="GO:0046872">
    <property type="term" value="F:metal ion binding"/>
    <property type="evidence" value="ECO:0007669"/>
    <property type="project" value="UniProtKB-KW"/>
</dbReference>
<dbReference type="PRINTS" id="PR00502">
    <property type="entry name" value="NUDIXFAMILY"/>
</dbReference>
<dbReference type="InterPro" id="IPR022998">
    <property type="entry name" value="ThiamineP_synth_TenI"/>
</dbReference>
<dbReference type="InterPro" id="IPR020084">
    <property type="entry name" value="NUDIX_hydrolase_CS"/>
</dbReference>
<dbReference type="PANTHER" id="PTHR47707">
    <property type="entry name" value="8-OXO-DGTP DIPHOSPHATASE"/>
    <property type="match status" value="1"/>
</dbReference>
<dbReference type="NCBIfam" id="NF006530">
    <property type="entry name" value="PRK08999.1"/>
    <property type="match status" value="1"/>
</dbReference>
<comment type="cofactor">
    <cofactor evidence="1">
        <name>Mg(2+)</name>
        <dbReference type="ChEBI" id="CHEBI:18420"/>
    </cofactor>
</comment>
<evidence type="ECO:0000256" key="7">
    <source>
        <dbReference type="ARBA" id="ARBA00022801"/>
    </source>
</evidence>
<gene>
    <name evidence="19" type="ORF">NMYAN_30080</name>
</gene>
<dbReference type="PANTHER" id="PTHR47707:SF1">
    <property type="entry name" value="NUDIX HYDROLASE FAMILY PROTEIN"/>
    <property type="match status" value="1"/>
</dbReference>
<dbReference type="InterPro" id="IPR047127">
    <property type="entry name" value="MutT-like"/>
</dbReference>
<evidence type="ECO:0000256" key="2">
    <source>
        <dbReference type="ARBA" id="ARBA00005582"/>
    </source>
</evidence>
<dbReference type="InterPro" id="IPR020476">
    <property type="entry name" value="Nudix_hydrolase"/>
</dbReference>
<dbReference type="AlphaFoldDB" id="A0A8H9DBS1"/>
<dbReference type="SUPFAM" id="SSF55811">
    <property type="entry name" value="Nudix"/>
    <property type="match status" value="1"/>
</dbReference>
<feature type="domain" description="Nudix hydrolase" evidence="18">
    <location>
        <begin position="18"/>
        <end position="146"/>
    </location>
</feature>
<evidence type="ECO:0000256" key="15">
    <source>
        <dbReference type="ARBA" id="ARBA00041979"/>
    </source>
</evidence>
<evidence type="ECO:0000313" key="19">
    <source>
        <dbReference type="EMBL" id="CAE6508832.1"/>
    </source>
</evidence>
<comment type="catalytic activity">
    <reaction evidence="11">
        <text>8-oxo-GTP + H2O = 8-oxo-GMP + diphosphate + H(+)</text>
        <dbReference type="Rhea" id="RHEA:67616"/>
        <dbReference type="ChEBI" id="CHEBI:15377"/>
        <dbReference type="ChEBI" id="CHEBI:15378"/>
        <dbReference type="ChEBI" id="CHEBI:33019"/>
        <dbReference type="ChEBI" id="CHEBI:143553"/>
        <dbReference type="ChEBI" id="CHEBI:145694"/>
    </reaction>
</comment>
<evidence type="ECO:0000256" key="17">
    <source>
        <dbReference type="RuleBase" id="RU003476"/>
    </source>
</evidence>
<dbReference type="GO" id="GO:0009228">
    <property type="term" value="P:thiamine biosynthetic process"/>
    <property type="evidence" value="ECO:0007669"/>
    <property type="project" value="UniProtKB-KW"/>
</dbReference>
<evidence type="ECO:0000256" key="9">
    <source>
        <dbReference type="ARBA" id="ARBA00023204"/>
    </source>
</evidence>
<dbReference type="Pfam" id="PF02581">
    <property type="entry name" value="TMP-TENI"/>
    <property type="match status" value="1"/>
</dbReference>
<evidence type="ECO:0000256" key="14">
    <source>
        <dbReference type="ARBA" id="ARBA00041592"/>
    </source>
</evidence>
<evidence type="ECO:0000256" key="6">
    <source>
        <dbReference type="ARBA" id="ARBA00022763"/>
    </source>
</evidence>
<dbReference type="GO" id="GO:0006281">
    <property type="term" value="P:DNA repair"/>
    <property type="evidence" value="ECO:0007669"/>
    <property type="project" value="UniProtKB-KW"/>
</dbReference>
<dbReference type="InterPro" id="IPR015797">
    <property type="entry name" value="NUDIX_hydrolase-like_dom_sf"/>
</dbReference>
<name>A0A8H9DBS1_9PROT</name>
<dbReference type="InterPro" id="IPR013785">
    <property type="entry name" value="Aldolase_TIM"/>
</dbReference>
<evidence type="ECO:0000256" key="11">
    <source>
        <dbReference type="ARBA" id="ARBA00036904"/>
    </source>
</evidence>
<evidence type="ECO:0000256" key="16">
    <source>
        <dbReference type="ARBA" id="ARBA00042798"/>
    </source>
</evidence>
<sequence>MQTLDDKAMTLSHPSVVSLVEVAAAVIMRPDGYFLLTSRPEGKPYAGHWEFPGGKIEEGESAVDALSRELYEELGIQVRWAYPWITRVFTYSHATVRLHFYRVVEWEGEPHAREQQTLSWQIADHLSVSPLLPANLPVLRALALPPIYAITNAAELGEAAMLQKLEHALQQGLKFVQIREKTMSSASFRWLASEIIERAHASQAKVLLNSDVSLSRELGADGVHLTTAQLMSLTSRPEVPWCGASCHNAEELYQAEKLGLDFVVLGPLSPTLSHPGIAVLGWRRFAALIRDYSLPVYALGGLWMSDLAIAQEQGGHGIAMMRAVWGDQ</sequence>
<dbReference type="PROSITE" id="PS00893">
    <property type="entry name" value="NUDIX_BOX"/>
    <property type="match status" value="1"/>
</dbReference>
<dbReference type="CDD" id="cd03425">
    <property type="entry name" value="NUDIX_MutT_NudA_like"/>
    <property type="match status" value="1"/>
</dbReference>
<evidence type="ECO:0000256" key="3">
    <source>
        <dbReference type="ARBA" id="ARBA00022457"/>
    </source>
</evidence>
<dbReference type="EMBL" id="CAJNAP010000023">
    <property type="protein sequence ID" value="CAE6508832.1"/>
    <property type="molecule type" value="Genomic_DNA"/>
</dbReference>
<dbReference type="GO" id="GO:0035539">
    <property type="term" value="F:8-oxo-7,8-dihydrodeoxyguanosine triphosphate pyrophosphatase activity"/>
    <property type="evidence" value="ECO:0007669"/>
    <property type="project" value="UniProtKB-EC"/>
</dbReference>
<comment type="similarity">
    <text evidence="2 17">Belongs to the Nudix hydrolase family.</text>
</comment>
<accession>A0A8H9DBS1</accession>
<keyword evidence="5" id="KW-0479">Metal-binding</keyword>
<evidence type="ECO:0000256" key="13">
    <source>
        <dbReference type="ARBA" id="ARBA00040794"/>
    </source>
</evidence>
<evidence type="ECO:0000256" key="1">
    <source>
        <dbReference type="ARBA" id="ARBA00001946"/>
    </source>
</evidence>
<proteinExistence type="inferred from homology"/>
<comment type="catalytic activity">
    <reaction evidence="10">
        <text>8-oxo-dGTP + H2O = 8-oxo-dGMP + diphosphate + H(+)</text>
        <dbReference type="Rhea" id="RHEA:31575"/>
        <dbReference type="ChEBI" id="CHEBI:15377"/>
        <dbReference type="ChEBI" id="CHEBI:15378"/>
        <dbReference type="ChEBI" id="CHEBI:33019"/>
        <dbReference type="ChEBI" id="CHEBI:63224"/>
        <dbReference type="ChEBI" id="CHEBI:77896"/>
        <dbReference type="EC" id="3.6.1.55"/>
    </reaction>
</comment>
<dbReference type="GO" id="GO:0008413">
    <property type="term" value="F:8-oxo-7,8-dihydroguanosine triphosphate pyrophosphatase activity"/>
    <property type="evidence" value="ECO:0007669"/>
    <property type="project" value="TreeGrafter"/>
</dbReference>
<keyword evidence="9" id="KW-0234">DNA repair</keyword>